<proteinExistence type="inferred from homology"/>
<dbReference type="PIRSF" id="PIRSF001112">
    <property type="entry name" value="Epoxide_hydrolase"/>
    <property type="match status" value="1"/>
</dbReference>
<evidence type="ECO:0000313" key="6">
    <source>
        <dbReference type="Proteomes" id="UP000518752"/>
    </source>
</evidence>
<evidence type="ECO:0000256" key="3">
    <source>
        <dbReference type="ARBA" id="ARBA00022801"/>
    </source>
</evidence>
<comment type="similarity">
    <text evidence="1">Belongs to the peptidase S33 family.</text>
</comment>
<dbReference type="InterPro" id="IPR000639">
    <property type="entry name" value="Epox_hydrolase-like"/>
</dbReference>
<comment type="caution">
    <text evidence="5">The sequence shown here is derived from an EMBL/GenBank/DDBJ whole genome shotgun (WGS) entry which is preliminary data.</text>
</comment>
<dbReference type="PANTHER" id="PTHR21661:SF35">
    <property type="entry name" value="EPOXIDE HYDROLASE"/>
    <property type="match status" value="1"/>
</dbReference>
<dbReference type="InterPro" id="IPR010497">
    <property type="entry name" value="Epoxide_hydro_N"/>
</dbReference>
<keyword evidence="2" id="KW-0058">Aromatic hydrocarbons catabolism</keyword>
<organism evidence="5 6">
    <name type="scientific">Collybiopsis confluens</name>
    <dbReference type="NCBI Taxonomy" id="2823264"/>
    <lineage>
        <taxon>Eukaryota</taxon>
        <taxon>Fungi</taxon>
        <taxon>Dikarya</taxon>
        <taxon>Basidiomycota</taxon>
        <taxon>Agaricomycotina</taxon>
        <taxon>Agaricomycetes</taxon>
        <taxon>Agaricomycetidae</taxon>
        <taxon>Agaricales</taxon>
        <taxon>Marasmiineae</taxon>
        <taxon>Omphalotaceae</taxon>
        <taxon>Collybiopsis</taxon>
    </lineage>
</organism>
<dbReference type="PRINTS" id="PR00412">
    <property type="entry name" value="EPOXHYDRLASE"/>
</dbReference>
<dbReference type="AlphaFoldDB" id="A0A8H5HTC7"/>
<reference evidence="5 6" key="1">
    <citation type="journal article" date="2020" name="ISME J.">
        <title>Uncovering the hidden diversity of litter-decomposition mechanisms in mushroom-forming fungi.</title>
        <authorList>
            <person name="Floudas D."/>
            <person name="Bentzer J."/>
            <person name="Ahren D."/>
            <person name="Johansson T."/>
            <person name="Persson P."/>
            <person name="Tunlid A."/>
        </authorList>
    </citation>
    <scope>NUCLEOTIDE SEQUENCE [LARGE SCALE GENOMIC DNA]</scope>
    <source>
        <strain evidence="5 6">CBS 406.79</strain>
    </source>
</reference>
<dbReference type="GO" id="GO:0004301">
    <property type="term" value="F:epoxide hydrolase activity"/>
    <property type="evidence" value="ECO:0007669"/>
    <property type="project" value="TreeGrafter"/>
</dbReference>
<dbReference type="Proteomes" id="UP000518752">
    <property type="component" value="Unassembled WGS sequence"/>
</dbReference>
<evidence type="ECO:0000259" key="4">
    <source>
        <dbReference type="Pfam" id="PF06441"/>
    </source>
</evidence>
<protein>
    <recommendedName>
        <fullName evidence="4">Epoxide hydrolase N-terminal domain-containing protein</fullName>
    </recommendedName>
</protein>
<dbReference type="Pfam" id="PF06441">
    <property type="entry name" value="EHN"/>
    <property type="match status" value="1"/>
</dbReference>
<dbReference type="InterPro" id="IPR016292">
    <property type="entry name" value="Epoxide_hydrolase"/>
</dbReference>
<gene>
    <name evidence="5" type="ORF">D9757_005004</name>
</gene>
<dbReference type="OrthoDB" id="7130006at2759"/>
<dbReference type="Gene3D" id="3.40.50.1820">
    <property type="entry name" value="alpha/beta hydrolase"/>
    <property type="match status" value="1"/>
</dbReference>
<sequence>MPVTWSKPTPFSIHIPDARIQSLQAAVEAFDFDHFDSNILSTPISEGDFSLGLPPIIAKRLVERLKSGYDWRKYERVMNEIGNHYIVQVDGIPGESEPLKVHIIERRSKREDATPIVLNHGWPGSFFEFHKLAPLLADPPNPDDQAFHCIIPSMPGYTFSSPPKSHGWDGYKVATAVDAAVQALGYKIYLAQAWRRFGLGNIQPSGFRISRTMQRNPRVSCLIFIKQNKQSTPRSSTDLNAIPFSYLPTEEQKANMSPDEIRGLEAGAEFEKSGSAYLKMNQTVPYTVGLMLASSALAALFYIGEKLYRWAAPESVLSIDDVLTSALLYIYSGSLTSTLWLYVAPTFVDHSHKKIDVPSAFSSGRADLLWAPKAQAEEQYRKLLWWRILKEGGHFLALEKPELLAGELREFASKNEVKKSLSAD</sequence>
<name>A0A8H5HTC7_9AGAR</name>
<dbReference type="GO" id="GO:0097176">
    <property type="term" value="P:epoxide metabolic process"/>
    <property type="evidence" value="ECO:0007669"/>
    <property type="project" value="TreeGrafter"/>
</dbReference>
<keyword evidence="3" id="KW-0378">Hydrolase</keyword>
<dbReference type="SUPFAM" id="SSF53474">
    <property type="entry name" value="alpha/beta-Hydrolases"/>
    <property type="match status" value="1"/>
</dbReference>
<accession>A0A8H5HTC7</accession>
<evidence type="ECO:0000256" key="2">
    <source>
        <dbReference type="ARBA" id="ARBA00022797"/>
    </source>
</evidence>
<evidence type="ECO:0000313" key="5">
    <source>
        <dbReference type="EMBL" id="KAF5389113.1"/>
    </source>
</evidence>
<feature type="domain" description="Epoxide hydrolase N-terminal" evidence="4">
    <location>
        <begin position="9"/>
        <end position="129"/>
    </location>
</feature>
<dbReference type="InterPro" id="IPR029058">
    <property type="entry name" value="AB_hydrolase_fold"/>
</dbReference>
<dbReference type="PANTHER" id="PTHR21661">
    <property type="entry name" value="EPOXIDE HYDROLASE 1-RELATED"/>
    <property type="match status" value="1"/>
</dbReference>
<dbReference type="EMBL" id="JAACJN010000024">
    <property type="protein sequence ID" value="KAF5389113.1"/>
    <property type="molecule type" value="Genomic_DNA"/>
</dbReference>
<keyword evidence="6" id="KW-1185">Reference proteome</keyword>
<evidence type="ECO:0000256" key="1">
    <source>
        <dbReference type="ARBA" id="ARBA00010088"/>
    </source>
</evidence>